<keyword evidence="3" id="KW-1185">Reference proteome</keyword>
<comment type="caution">
    <text evidence="2">The sequence shown here is derived from an EMBL/GenBank/DDBJ whole genome shotgun (WGS) entry which is preliminary data.</text>
</comment>
<reference evidence="2 3" key="1">
    <citation type="submission" date="2018-06" db="EMBL/GenBank/DDBJ databases">
        <title>Genomic Encyclopedia of Archaeal and Bacterial Type Strains, Phase II (KMG-II): from individual species to whole genera.</title>
        <authorList>
            <person name="Goeker M."/>
        </authorList>
    </citation>
    <scope>NUCLEOTIDE SEQUENCE [LARGE SCALE GENOMIC DNA]</scope>
    <source>
        <strain evidence="2 3">DSM 22011</strain>
    </source>
</reference>
<protein>
    <recommendedName>
        <fullName evidence="1">DUF7146 domain-containing protein</fullName>
    </recommendedName>
</protein>
<dbReference type="Proteomes" id="UP000249165">
    <property type="component" value="Unassembled WGS sequence"/>
</dbReference>
<dbReference type="RefSeq" id="WP_111550659.1">
    <property type="nucleotide sequence ID" value="NZ_LIGK01000020.1"/>
</dbReference>
<gene>
    <name evidence="2" type="ORF">ATI53_102628</name>
</gene>
<dbReference type="InterPro" id="IPR055570">
    <property type="entry name" value="DUF7146"/>
</dbReference>
<dbReference type="AlphaFoldDB" id="A0A327Y1C1"/>
<dbReference type="Pfam" id="PF23639">
    <property type="entry name" value="DUF7146"/>
    <property type="match status" value="1"/>
</dbReference>
<sequence>MAYTQADRCDVDEAQETCAIRYLVTSEPAETGLVDATSVRADAERRERQALGLWRQGLPIKDTLAERYLSGRLLTYPLPDTLRFHPPCWHPSAKRFPAMLARVSITQAS</sequence>
<accession>A0A327Y1C1</accession>
<evidence type="ECO:0000259" key="1">
    <source>
        <dbReference type="Pfam" id="PF23639"/>
    </source>
</evidence>
<organism evidence="2 3">
    <name type="scientific">Salipiger aestuarii</name>
    <dbReference type="NCBI Taxonomy" id="568098"/>
    <lineage>
        <taxon>Bacteria</taxon>
        <taxon>Pseudomonadati</taxon>
        <taxon>Pseudomonadota</taxon>
        <taxon>Alphaproteobacteria</taxon>
        <taxon>Rhodobacterales</taxon>
        <taxon>Roseobacteraceae</taxon>
        <taxon>Salipiger</taxon>
    </lineage>
</organism>
<dbReference type="OrthoDB" id="9811157at2"/>
<dbReference type="EMBL" id="QLMG01000026">
    <property type="protein sequence ID" value="RAK15008.1"/>
    <property type="molecule type" value="Genomic_DNA"/>
</dbReference>
<feature type="domain" description="DUF7146" evidence="1">
    <location>
        <begin position="44"/>
        <end position="104"/>
    </location>
</feature>
<evidence type="ECO:0000313" key="3">
    <source>
        <dbReference type="Proteomes" id="UP000249165"/>
    </source>
</evidence>
<proteinExistence type="predicted"/>
<name>A0A327Y1C1_9RHOB</name>
<evidence type="ECO:0000313" key="2">
    <source>
        <dbReference type="EMBL" id="RAK15008.1"/>
    </source>
</evidence>